<dbReference type="SUPFAM" id="SSF56300">
    <property type="entry name" value="Metallo-dependent phosphatases"/>
    <property type="match status" value="1"/>
</dbReference>
<dbReference type="GO" id="GO:0003993">
    <property type="term" value="F:acid phosphatase activity"/>
    <property type="evidence" value="ECO:0007669"/>
    <property type="project" value="InterPro"/>
</dbReference>
<dbReference type="PANTHER" id="PTHR22953:SF153">
    <property type="entry name" value="PURPLE ACID PHOSPHATASE"/>
    <property type="match status" value="1"/>
</dbReference>
<keyword evidence="2" id="KW-0472">Membrane</keyword>
<dbReference type="Pfam" id="PF00149">
    <property type="entry name" value="Metallophos"/>
    <property type="match status" value="1"/>
</dbReference>
<accession>A0A6J7DW05</accession>
<evidence type="ECO:0000256" key="2">
    <source>
        <dbReference type="SAM" id="Phobius"/>
    </source>
</evidence>
<protein>
    <submittedName>
        <fullName evidence="4">Unannotated protein</fullName>
    </submittedName>
</protein>
<gene>
    <name evidence="4" type="ORF">UFOPK3444_00756</name>
</gene>
<sequence length="340" mass="35670">MSSFARASGQKTEQLITSSLEARRYFQLMGRTTAFVVVAAVVVGCGYGVAQPKVSGQAQAAGPSAASLGPVTARVTAAGDIACATPESTKPGCQAADTTALTERLHPAAVLALGDLVYESGSIDEFTNGYAPTWGRFKAKTFAVPGNHEYNTDGAAGYRSWWGATALPSGTTWHSKRIGGWLILGLDSNCGDNGGCGPTSPQGRWLAGQLKASPRCVLAIWHHPRRSSGPHGDNSSTQPLWAALSAKHADLVLNGHDHDYERFQPMNANANPAKTGLTEVVVGTGGKELYPFTHTATGSAKRIQGFAGVLLLSLRQRGWSWAFTTVDGKVRDSGSAACQV</sequence>
<proteinExistence type="predicted"/>
<feature type="domain" description="Calcineurin-like phosphoesterase" evidence="3">
    <location>
        <begin position="74"/>
        <end position="260"/>
    </location>
</feature>
<dbReference type="PANTHER" id="PTHR22953">
    <property type="entry name" value="ACID PHOSPHATASE RELATED"/>
    <property type="match status" value="1"/>
</dbReference>
<dbReference type="InterPro" id="IPR029052">
    <property type="entry name" value="Metallo-depent_PP-like"/>
</dbReference>
<dbReference type="Gene3D" id="3.60.21.10">
    <property type="match status" value="1"/>
</dbReference>
<name>A0A6J7DW05_9ZZZZ</name>
<dbReference type="EMBL" id="CAFBLU010000010">
    <property type="protein sequence ID" value="CAB4871593.1"/>
    <property type="molecule type" value="Genomic_DNA"/>
</dbReference>
<dbReference type="InterPro" id="IPR039331">
    <property type="entry name" value="PAPs-like"/>
</dbReference>
<keyword evidence="2" id="KW-0812">Transmembrane</keyword>
<feature type="transmembrane region" description="Helical" evidence="2">
    <location>
        <begin position="28"/>
        <end position="50"/>
    </location>
</feature>
<keyword evidence="1" id="KW-0732">Signal</keyword>
<reference evidence="4" key="1">
    <citation type="submission" date="2020-05" db="EMBL/GenBank/DDBJ databases">
        <authorList>
            <person name="Chiriac C."/>
            <person name="Salcher M."/>
            <person name="Ghai R."/>
            <person name="Kavagutti S V."/>
        </authorList>
    </citation>
    <scope>NUCLEOTIDE SEQUENCE</scope>
</reference>
<dbReference type="AlphaFoldDB" id="A0A6J7DW05"/>
<keyword evidence="2" id="KW-1133">Transmembrane helix</keyword>
<evidence type="ECO:0000256" key="1">
    <source>
        <dbReference type="ARBA" id="ARBA00022729"/>
    </source>
</evidence>
<evidence type="ECO:0000259" key="3">
    <source>
        <dbReference type="Pfam" id="PF00149"/>
    </source>
</evidence>
<evidence type="ECO:0000313" key="4">
    <source>
        <dbReference type="EMBL" id="CAB4871593.1"/>
    </source>
</evidence>
<organism evidence="4">
    <name type="scientific">freshwater metagenome</name>
    <dbReference type="NCBI Taxonomy" id="449393"/>
    <lineage>
        <taxon>unclassified sequences</taxon>
        <taxon>metagenomes</taxon>
        <taxon>ecological metagenomes</taxon>
    </lineage>
</organism>
<dbReference type="InterPro" id="IPR004843">
    <property type="entry name" value="Calcineurin-like_PHP"/>
</dbReference>